<dbReference type="EMBL" id="OY731400">
    <property type="protein sequence ID" value="CAJ1942329.1"/>
    <property type="molecule type" value="Genomic_DNA"/>
</dbReference>
<dbReference type="PANTHER" id="PTHR21068:SF43">
    <property type="entry name" value="SPARTIN"/>
    <property type="match status" value="1"/>
</dbReference>
<keyword evidence="4" id="KW-1185">Reference proteome</keyword>
<reference evidence="3" key="1">
    <citation type="submission" date="2023-10" db="EMBL/GenBank/DDBJ databases">
        <authorList>
            <person name="Domelevo Entfellner J.-B."/>
        </authorList>
    </citation>
    <scope>NUCLEOTIDE SEQUENCE</scope>
</reference>
<evidence type="ECO:0000313" key="4">
    <source>
        <dbReference type="Proteomes" id="UP001189624"/>
    </source>
</evidence>
<evidence type="ECO:0000256" key="1">
    <source>
        <dbReference type="SAM" id="MobiDB-lite"/>
    </source>
</evidence>
<protein>
    <recommendedName>
        <fullName evidence="2">Senescence domain-containing protein</fullName>
    </recommendedName>
</protein>
<dbReference type="Pfam" id="PF06911">
    <property type="entry name" value="Senescence"/>
    <property type="match status" value="1"/>
</dbReference>
<dbReference type="InterPro" id="IPR045036">
    <property type="entry name" value="Spartin-like"/>
</dbReference>
<dbReference type="Gramene" id="rna-AYBTSS11_LOCUS10782">
    <property type="protein sequence ID" value="CAJ1942329.1"/>
    <property type="gene ID" value="gene-AYBTSS11_LOCUS10782"/>
</dbReference>
<dbReference type="GO" id="GO:0005886">
    <property type="term" value="C:plasma membrane"/>
    <property type="evidence" value="ECO:0007669"/>
    <property type="project" value="TreeGrafter"/>
</dbReference>
<dbReference type="PANTHER" id="PTHR21068">
    <property type="entry name" value="SPARTIN"/>
    <property type="match status" value="1"/>
</dbReference>
<dbReference type="InterPro" id="IPR009686">
    <property type="entry name" value="Senescence/spartin_C"/>
</dbReference>
<evidence type="ECO:0000313" key="3">
    <source>
        <dbReference type="EMBL" id="CAJ1942329.1"/>
    </source>
</evidence>
<feature type="region of interest" description="Disordered" evidence="1">
    <location>
        <begin position="1"/>
        <end position="27"/>
    </location>
</feature>
<evidence type="ECO:0000259" key="2">
    <source>
        <dbReference type="Pfam" id="PF06911"/>
    </source>
</evidence>
<name>A0AA86VK64_9FABA</name>
<dbReference type="AlphaFoldDB" id="A0AA86VK64"/>
<feature type="domain" description="Senescence" evidence="2">
    <location>
        <begin position="262"/>
        <end position="447"/>
    </location>
</feature>
<dbReference type="Proteomes" id="UP001189624">
    <property type="component" value="Chromosome 3"/>
</dbReference>
<gene>
    <name evidence="3" type="ORF">AYBTSS11_LOCUS10782</name>
</gene>
<feature type="compositionally biased region" description="Polar residues" evidence="1">
    <location>
        <begin position="1"/>
        <end position="14"/>
    </location>
</feature>
<organism evidence="3 4">
    <name type="scientific">Sphenostylis stenocarpa</name>
    <dbReference type="NCBI Taxonomy" id="92480"/>
    <lineage>
        <taxon>Eukaryota</taxon>
        <taxon>Viridiplantae</taxon>
        <taxon>Streptophyta</taxon>
        <taxon>Embryophyta</taxon>
        <taxon>Tracheophyta</taxon>
        <taxon>Spermatophyta</taxon>
        <taxon>Magnoliopsida</taxon>
        <taxon>eudicotyledons</taxon>
        <taxon>Gunneridae</taxon>
        <taxon>Pentapetalae</taxon>
        <taxon>rosids</taxon>
        <taxon>fabids</taxon>
        <taxon>Fabales</taxon>
        <taxon>Fabaceae</taxon>
        <taxon>Papilionoideae</taxon>
        <taxon>50 kb inversion clade</taxon>
        <taxon>NPAAA clade</taxon>
        <taxon>indigoferoid/millettioid clade</taxon>
        <taxon>Phaseoleae</taxon>
        <taxon>Sphenostylis</taxon>
    </lineage>
</organism>
<sequence length="460" mass="49372">MASENPNGKNSLNPQVIIDASPEPCSSNSSSNLYPKIDEVGNLLPDNFSPSAPPLAAAEEVLIKVPGAILHLIDKECSVELACGVLTIICLRQGTNIVAFYARVGDIQWPLAKDEAAVKVDDSHYFFSLMSKESKSDSSSDEEEKGGILHLRWNRKKKNKHSGSDSVPDVLSYGLTIASKGQENLLKELDKVFQECSAFSVQKVSEKAKKEGEALDPSVAKEVSPTDLKTEEKKEMLEENCAAYWTTLAPNVEDYGGTAAKLIAAGSGQLVKGILWCGDVTVERLRWGNEIMKTRMAPGSQEEINPETLKRIQRVKRMTQMTESVANGVLTGVVKVSGYFSSSVANSKVGKKFFSFLPGEVVLASLDGFSKVCDAVEVAGKSVMSTSNTVTTDLVNHRYGEEAAKATSEGLDAAGHAVGTAWAAFKLRQALNPKSVIKPTALTKSAAQAAAAELRGKLSK</sequence>
<proteinExistence type="predicted"/>
<accession>A0AA86VK64</accession>